<accession>A0A2A7UXV3</accession>
<dbReference type="STRING" id="1219032.GCA_001515545_00827"/>
<organism evidence="4 5">
    <name type="scientific">Comamonas terrigena</name>
    <dbReference type="NCBI Taxonomy" id="32013"/>
    <lineage>
        <taxon>Bacteria</taxon>
        <taxon>Pseudomonadati</taxon>
        <taxon>Pseudomonadota</taxon>
        <taxon>Betaproteobacteria</taxon>
        <taxon>Burkholderiales</taxon>
        <taxon>Comamonadaceae</taxon>
        <taxon>Comamonas</taxon>
    </lineage>
</organism>
<dbReference type="OrthoDB" id="5488419at2"/>
<dbReference type="EMBL" id="PDEA01000001">
    <property type="protein sequence ID" value="PEH90122.1"/>
    <property type="molecule type" value="Genomic_DNA"/>
</dbReference>
<evidence type="ECO:0000256" key="2">
    <source>
        <dbReference type="SAM" id="MobiDB-lite"/>
    </source>
</evidence>
<proteinExistence type="predicted"/>
<dbReference type="SUPFAM" id="SSF51430">
    <property type="entry name" value="NAD(P)-linked oxidoreductase"/>
    <property type="match status" value="1"/>
</dbReference>
<sequence>MHYRRLGKSNLQVSNLCLGAMMFGDQTGAQEAGEIVAHAKAAGVNFIDTADVYTKGASERMLAPLLAGQRHDWVLASKLGNKMGDAPNQGHYSRKWMVQEVESSLQRLQTDHLDILYLHRDYNGMDLEEPLRALDDLVRAGKLRYWGVSNFRAWRIGELVHGARSLNMAGPVVCQPYYNLLNRMPEVEILPACEFHGLGVVPYSPVARGVLTGKYLPGQAPDAGSRAGRGDKRITETEFRTESLEIAQRLKAHAESRGVTLAQWATAWVLRHRAVSAVIAGPRTLAQWTDYLPAVDLDISAEEERMVDDLVPAGHPSTPGYTDPAYPLMPRR</sequence>
<dbReference type="FunFam" id="3.20.20.100:FF:000004">
    <property type="entry name" value="Oxidoreductase, aldo/keto reductase"/>
    <property type="match status" value="1"/>
</dbReference>
<dbReference type="PANTHER" id="PTHR43364">
    <property type="entry name" value="NADH-SPECIFIC METHYLGLYOXAL REDUCTASE-RELATED"/>
    <property type="match status" value="1"/>
</dbReference>
<feature type="region of interest" description="Disordered" evidence="2">
    <location>
        <begin position="310"/>
        <end position="332"/>
    </location>
</feature>
<gene>
    <name evidence="4" type="ORF">CRM82_17345</name>
</gene>
<dbReference type="InterPro" id="IPR050523">
    <property type="entry name" value="AKR_Detox_Biosynth"/>
</dbReference>
<protein>
    <submittedName>
        <fullName evidence="4">Aldo/keto reductase</fullName>
    </submittedName>
</protein>
<keyword evidence="1" id="KW-0560">Oxidoreductase</keyword>
<evidence type="ECO:0000256" key="1">
    <source>
        <dbReference type="ARBA" id="ARBA00023002"/>
    </source>
</evidence>
<evidence type="ECO:0000313" key="4">
    <source>
        <dbReference type="EMBL" id="PEH90122.1"/>
    </source>
</evidence>
<dbReference type="GeneID" id="80802388"/>
<dbReference type="PANTHER" id="PTHR43364:SF4">
    <property type="entry name" value="NAD(P)-LINKED OXIDOREDUCTASE SUPERFAMILY PROTEIN"/>
    <property type="match status" value="1"/>
</dbReference>
<reference evidence="5" key="1">
    <citation type="submission" date="2017-09" db="EMBL/GenBank/DDBJ databases">
        <title>FDA dAtabase for Regulatory Grade micrObial Sequences (FDA-ARGOS): Supporting development and validation of Infectious Disease Dx tests.</title>
        <authorList>
            <person name="Minogue T."/>
            <person name="Wolcott M."/>
            <person name="Wasieloski L."/>
            <person name="Aguilar W."/>
            <person name="Moore D."/>
            <person name="Tallon L."/>
            <person name="Sadzewicz L."/>
            <person name="Ott S."/>
            <person name="Zhao X."/>
            <person name="Nagaraj S."/>
            <person name="Vavikolanu K."/>
            <person name="Aluvathingal J."/>
            <person name="Nadendla S."/>
            <person name="Sichtig H."/>
        </authorList>
    </citation>
    <scope>NUCLEOTIDE SEQUENCE [LARGE SCALE GENOMIC DNA]</scope>
    <source>
        <strain evidence="5">FDAARGOS_394</strain>
    </source>
</reference>
<dbReference type="Pfam" id="PF00248">
    <property type="entry name" value="Aldo_ket_red"/>
    <property type="match status" value="1"/>
</dbReference>
<dbReference type="GO" id="GO:0005829">
    <property type="term" value="C:cytosol"/>
    <property type="evidence" value="ECO:0007669"/>
    <property type="project" value="UniProtKB-ARBA"/>
</dbReference>
<dbReference type="AlphaFoldDB" id="A0A2A7UXV3"/>
<dbReference type="PRINTS" id="PR00069">
    <property type="entry name" value="ALDKETRDTASE"/>
</dbReference>
<keyword evidence="5" id="KW-1185">Reference proteome</keyword>
<evidence type="ECO:0000259" key="3">
    <source>
        <dbReference type="Pfam" id="PF00248"/>
    </source>
</evidence>
<dbReference type="RefSeq" id="WP_066533732.1">
    <property type="nucleotide sequence ID" value="NZ_DALZSI010000049.1"/>
</dbReference>
<comment type="caution">
    <text evidence="4">The sequence shown here is derived from an EMBL/GenBank/DDBJ whole genome shotgun (WGS) entry which is preliminary data.</text>
</comment>
<dbReference type="Proteomes" id="UP000220246">
    <property type="component" value="Unassembled WGS sequence"/>
</dbReference>
<dbReference type="InterPro" id="IPR036812">
    <property type="entry name" value="NAD(P)_OxRdtase_dom_sf"/>
</dbReference>
<dbReference type="Gene3D" id="3.20.20.100">
    <property type="entry name" value="NADP-dependent oxidoreductase domain"/>
    <property type="match status" value="1"/>
</dbReference>
<feature type="domain" description="NADP-dependent oxidoreductase" evidence="3">
    <location>
        <begin position="16"/>
        <end position="310"/>
    </location>
</feature>
<evidence type="ECO:0000313" key="5">
    <source>
        <dbReference type="Proteomes" id="UP000220246"/>
    </source>
</evidence>
<dbReference type="InterPro" id="IPR020471">
    <property type="entry name" value="AKR"/>
</dbReference>
<dbReference type="GO" id="GO:0016491">
    <property type="term" value="F:oxidoreductase activity"/>
    <property type="evidence" value="ECO:0007669"/>
    <property type="project" value="UniProtKB-KW"/>
</dbReference>
<dbReference type="InterPro" id="IPR023210">
    <property type="entry name" value="NADP_OxRdtase_dom"/>
</dbReference>
<name>A0A2A7UXV3_COMTR</name>